<dbReference type="KEGG" id="shc:Shell_0901"/>
<dbReference type="PANTHER" id="PTHR10491">
    <property type="entry name" value="DTDP-4-DEHYDRORHAMNOSE REDUCTASE"/>
    <property type="match status" value="1"/>
</dbReference>
<dbReference type="NCBIfam" id="TIGR01214">
    <property type="entry name" value="rmlD"/>
    <property type="match status" value="1"/>
</dbReference>
<dbReference type="Proteomes" id="UP000002573">
    <property type="component" value="Chromosome"/>
</dbReference>
<evidence type="ECO:0000313" key="2">
    <source>
        <dbReference type="EMBL" id="ADI32009.1"/>
    </source>
</evidence>
<evidence type="ECO:0000313" key="3">
    <source>
        <dbReference type="Proteomes" id="UP000002573"/>
    </source>
</evidence>
<name>D7D8B3_STAHD</name>
<dbReference type="Pfam" id="PF04321">
    <property type="entry name" value="RmlD_sub_bind"/>
    <property type="match status" value="1"/>
</dbReference>
<dbReference type="GeneID" id="9234190"/>
<sequence>MRVAVIGASGQLGSDIVFVLGDDAIPLTHQDVDVTDASSLDVIRDLKPDVIVNTAAYHKVDECELNPLKTFNVNSVGALNVAKIANEVDAINIYISTDFVFDGKKGRPYNEDDQPNPVNVYGLSKYIGEIVTRNYSRKYYIIRLASLFGVKGARGKGGNFIDKITEKARRGEPIRVVDDMIMSPTYTKDVARMLKKLLELRPEYGVYHMVNEGYCSWYELAKTVFEIIGWDADIKPIKTRDLNLVARRPLFSALENRRLHKLGFRMRPWREALKEYLVERGLVK</sequence>
<dbReference type="AlphaFoldDB" id="D7D8B3"/>
<dbReference type="CDD" id="cd05254">
    <property type="entry name" value="dTDP_HR_like_SDR_e"/>
    <property type="match status" value="1"/>
</dbReference>
<dbReference type="OrthoDB" id="4907at2157"/>
<dbReference type="InterPro" id="IPR005913">
    <property type="entry name" value="dTDP_dehydrorham_reduct"/>
</dbReference>
<accession>D7D8B3</accession>
<proteinExistence type="predicted"/>
<dbReference type="Gene3D" id="3.90.25.10">
    <property type="entry name" value="UDP-galactose 4-epimerase, domain 1"/>
    <property type="match status" value="1"/>
</dbReference>
<dbReference type="HOGENOM" id="CLU_045518_1_2_2"/>
<evidence type="ECO:0000259" key="1">
    <source>
        <dbReference type="Pfam" id="PF04321"/>
    </source>
</evidence>
<dbReference type="EMBL" id="CP002051">
    <property type="protein sequence ID" value="ADI32009.1"/>
    <property type="molecule type" value="Genomic_DNA"/>
</dbReference>
<dbReference type="InterPro" id="IPR036291">
    <property type="entry name" value="NAD(P)-bd_dom_sf"/>
</dbReference>
<dbReference type="SUPFAM" id="SSF51735">
    <property type="entry name" value="NAD(P)-binding Rossmann-fold domains"/>
    <property type="match status" value="1"/>
</dbReference>
<dbReference type="Gene3D" id="3.40.50.720">
    <property type="entry name" value="NAD(P)-binding Rossmann-like Domain"/>
    <property type="match status" value="1"/>
</dbReference>
<dbReference type="GO" id="GO:0019305">
    <property type="term" value="P:dTDP-rhamnose biosynthetic process"/>
    <property type="evidence" value="ECO:0007669"/>
    <property type="project" value="TreeGrafter"/>
</dbReference>
<dbReference type="GO" id="GO:0008831">
    <property type="term" value="F:dTDP-4-dehydrorhamnose reductase activity"/>
    <property type="evidence" value="ECO:0007669"/>
    <property type="project" value="TreeGrafter"/>
</dbReference>
<organism evidence="2 3">
    <name type="scientific">Staphylothermus hellenicus (strain DSM 12710 / JCM 10830 / BK20S6-10-b1 / P8)</name>
    <dbReference type="NCBI Taxonomy" id="591019"/>
    <lineage>
        <taxon>Archaea</taxon>
        <taxon>Thermoproteota</taxon>
        <taxon>Thermoprotei</taxon>
        <taxon>Desulfurococcales</taxon>
        <taxon>Desulfurococcaceae</taxon>
        <taxon>Staphylothermus</taxon>
    </lineage>
</organism>
<reference evidence="3" key="1">
    <citation type="submission" date="2010-05" db="EMBL/GenBank/DDBJ databases">
        <title>Complete sequence of Staphylothermus hellenicus DSM 12710.</title>
        <authorList>
            <consortium name="US DOE Joint Genome Institute"/>
            <person name="Lucas S."/>
            <person name="Copeland A."/>
            <person name="Lapidus A."/>
            <person name="Cheng J.-F."/>
            <person name="Bruce D."/>
            <person name="Goodwin L."/>
            <person name="Pitluck S."/>
            <person name="Davenport K."/>
            <person name="Detter J.C."/>
            <person name="Han C."/>
            <person name="Tapia R."/>
            <person name="Larimer F."/>
            <person name="Land M."/>
            <person name="Hauser L."/>
            <person name="Kyrpides N."/>
            <person name="Mikhailova N."/>
            <person name="Anderson I.J."/>
            <person name="Woyke T."/>
        </authorList>
    </citation>
    <scope>NUCLEOTIDE SEQUENCE [LARGE SCALE GENOMIC DNA]</scope>
    <source>
        <strain evidence="3">DSM 12710 / JCM 10830 / BK20S6-10-b1 / P8</strain>
    </source>
</reference>
<dbReference type="RefSeq" id="WP_013143207.1">
    <property type="nucleotide sequence ID" value="NC_014205.1"/>
</dbReference>
<dbReference type="STRING" id="591019.Shell_0901"/>
<dbReference type="PANTHER" id="PTHR10491:SF4">
    <property type="entry name" value="METHIONINE ADENOSYLTRANSFERASE 2 SUBUNIT BETA"/>
    <property type="match status" value="1"/>
</dbReference>
<dbReference type="eggNOG" id="arCOG01367">
    <property type="taxonomic scope" value="Archaea"/>
</dbReference>
<dbReference type="InterPro" id="IPR029903">
    <property type="entry name" value="RmlD-like-bd"/>
</dbReference>
<dbReference type="GO" id="GO:0005829">
    <property type="term" value="C:cytosol"/>
    <property type="evidence" value="ECO:0007669"/>
    <property type="project" value="TreeGrafter"/>
</dbReference>
<protein>
    <submittedName>
        <fullName evidence="2">dTDP-4-dehydrorhamnose reductase</fullName>
    </submittedName>
</protein>
<keyword evidence="3" id="KW-1185">Reference proteome</keyword>
<gene>
    <name evidence="2" type="ordered locus">Shell_0901</name>
</gene>
<feature type="domain" description="RmlD-like substrate binding" evidence="1">
    <location>
        <begin position="1"/>
        <end position="278"/>
    </location>
</feature>
<reference evidence="2 3" key="2">
    <citation type="journal article" date="2011" name="Stand. Genomic Sci.">
        <title>Complete genome sequence of Staphylothermus hellenicus P8.</title>
        <authorList>
            <person name="Anderson I."/>
            <person name="Wirth R."/>
            <person name="Lucas S."/>
            <person name="Copeland A."/>
            <person name="Lapidus A."/>
            <person name="Cheng J.F."/>
            <person name="Goodwin L."/>
            <person name="Pitluck S."/>
            <person name="Davenport K."/>
            <person name="Detter J.C."/>
            <person name="Han C."/>
            <person name="Tapia R."/>
            <person name="Land M."/>
            <person name="Hauser L."/>
            <person name="Pati A."/>
            <person name="Mikhailova N."/>
            <person name="Woyke T."/>
            <person name="Klenk H.P."/>
            <person name="Kyrpides N."/>
            <person name="Ivanova N."/>
        </authorList>
    </citation>
    <scope>NUCLEOTIDE SEQUENCE [LARGE SCALE GENOMIC DNA]</scope>
    <source>
        <strain evidence="3">DSM 12710 / JCM 10830 / BK20S6-10-b1 / P8</strain>
    </source>
</reference>